<dbReference type="RefSeq" id="WP_109985246.1">
    <property type="nucleotide sequence ID" value="NZ_QGTD01000018.1"/>
</dbReference>
<feature type="domain" description="NERD" evidence="1">
    <location>
        <begin position="47"/>
        <end position="167"/>
    </location>
</feature>
<protein>
    <recommendedName>
        <fullName evidence="1">NERD domain-containing protein</fullName>
    </recommendedName>
</protein>
<organism evidence="2 3">
    <name type="scientific">Gracilibacillus dipsosauri</name>
    <dbReference type="NCBI Taxonomy" id="178340"/>
    <lineage>
        <taxon>Bacteria</taxon>
        <taxon>Bacillati</taxon>
        <taxon>Bacillota</taxon>
        <taxon>Bacilli</taxon>
        <taxon>Bacillales</taxon>
        <taxon>Bacillaceae</taxon>
        <taxon>Gracilibacillus</taxon>
    </lineage>
</organism>
<reference evidence="2 3" key="1">
    <citation type="submission" date="2018-05" db="EMBL/GenBank/DDBJ databases">
        <title>Genomic analysis of Gracilibacillus dipsosauri DD1 reveals novel features of a salt-tolerant amylase.</title>
        <authorList>
            <person name="Deutch C.E."/>
            <person name="Yang S."/>
        </authorList>
    </citation>
    <scope>NUCLEOTIDE SEQUENCE [LARGE SCALE GENOMIC DNA]</scope>
    <source>
        <strain evidence="2 3">DD1</strain>
    </source>
</reference>
<dbReference type="EMBL" id="QGTD01000018">
    <property type="protein sequence ID" value="PWU67141.1"/>
    <property type="molecule type" value="Genomic_DNA"/>
</dbReference>
<accession>A0A317KUA7</accession>
<gene>
    <name evidence="2" type="ORF">DLJ74_16310</name>
</gene>
<name>A0A317KUA7_9BACI</name>
<dbReference type="PROSITE" id="PS50965">
    <property type="entry name" value="NERD"/>
    <property type="match status" value="1"/>
</dbReference>
<evidence type="ECO:0000313" key="2">
    <source>
        <dbReference type="EMBL" id="PWU67141.1"/>
    </source>
</evidence>
<evidence type="ECO:0000313" key="3">
    <source>
        <dbReference type="Proteomes" id="UP000245624"/>
    </source>
</evidence>
<evidence type="ECO:0000259" key="1">
    <source>
        <dbReference type="PROSITE" id="PS50965"/>
    </source>
</evidence>
<dbReference type="Pfam" id="PF08378">
    <property type="entry name" value="NERD"/>
    <property type="match status" value="1"/>
</dbReference>
<dbReference type="Proteomes" id="UP000245624">
    <property type="component" value="Unassembled WGS sequence"/>
</dbReference>
<dbReference type="OrthoDB" id="569879at2"/>
<proteinExistence type="predicted"/>
<dbReference type="InterPro" id="IPR011528">
    <property type="entry name" value="NERD"/>
</dbReference>
<comment type="caution">
    <text evidence="2">The sequence shown here is derived from an EMBL/GenBank/DDBJ whole genome shotgun (WGS) entry which is preliminary data.</text>
</comment>
<dbReference type="AlphaFoldDB" id="A0A317KUA7"/>
<sequence>MKNFFGVIMMFIKNVEKPITIALLEALIYRLKQPPPRLEAMLKGLNQGFRAERELLYYLERARVFKEDVFLLHDLRLPANGSTFFQIDFLLLTPLCAFILEVKSQPHYFIFNPAANQFRLENNAGNLVSGNDPIAQVEEQVDQLRWWIAEYGINHYPIYGIAALANPRSTVIAKSNPEQIHQKIMHFPYLKKRMKIIQTEDPKSKVSIPHLKRLAHALANAHCPPRYNWCEYFEVNTKDIQPGVICPNCFRIGMQRKRYSWYCNSCHHISKNAHHDAFRDFFSFFKPSITNKEARWWLQLDNRFTTHAILKNMNLESSGETRGRVYYPNLQTRR</sequence>
<keyword evidence="3" id="KW-1185">Reference proteome</keyword>